<dbReference type="PANTHER" id="PTHR44591:SF3">
    <property type="entry name" value="RESPONSE REGULATORY DOMAIN-CONTAINING PROTEIN"/>
    <property type="match status" value="1"/>
</dbReference>
<evidence type="ECO:0000313" key="5">
    <source>
        <dbReference type="Proteomes" id="UP000326554"/>
    </source>
</evidence>
<dbReference type="Proteomes" id="UP000326554">
    <property type="component" value="Unassembled WGS sequence"/>
</dbReference>
<dbReference type="SMART" id="SM00448">
    <property type="entry name" value="REC"/>
    <property type="match status" value="1"/>
</dbReference>
<dbReference type="Pfam" id="PF00072">
    <property type="entry name" value="Response_reg"/>
    <property type="match status" value="1"/>
</dbReference>
<dbReference type="PROSITE" id="PS50110">
    <property type="entry name" value="RESPONSE_REGULATORY"/>
    <property type="match status" value="1"/>
</dbReference>
<evidence type="ECO:0000313" key="4">
    <source>
        <dbReference type="EMBL" id="KAA9008029.1"/>
    </source>
</evidence>
<dbReference type="InterPro" id="IPR011006">
    <property type="entry name" value="CheY-like_superfamily"/>
</dbReference>
<dbReference type="EMBL" id="VYQE01000003">
    <property type="protein sequence ID" value="KAA9008029.1"/>
    <property type="molecule type" value="Genomic_DNA"/>
</dbReference>
<dbReference type="Gene3D" id="3.40.50.2300">
    <property type="match status" value="1"/>
</dbReference>
<feature type="domain" description="Response regulatory" evidence="3">
    <location>
        <begin position="3"/>
        <end position="116"/>
    </location>
</feature>
<accession>A0A5J5GIE5</accession>
<name>A0A5J5GIE5_9RHOB</name>
<evidence type="ECO:0000259" key="3">
    <source>
        <dbReference type="PROSITE" id="PS50110"/>
    </source>
</evidence>
<comment type="caution">
    <text evidence="4">The sequence shown here is derived from an EMBL/GenBank/DDBJ whole genome shotgun (WGS) entry which is preliminary data.</text>
</comment>
<dbReference type="PANTHER" id="PTHR44591">
    <property type="entry name" value="STRESS RESPONSE REGULATOR PROTEIN 1"/>
    <property type="match status" value="1"/>
</dbReference>
<dbReference type="GO" id="GO:0000160">
    <property type="term" value="P:phosphorelay signal transduction system"/>
    <property type="evidence" value="ECO:0007669"/>
    <property type="project" value="InterPro"/>
</dbReference>
<keyword evidence="5" id="KW-1185">Reference proteome</keyword>
<dbReference type="InterPro" id="IPR050595">
    <property type="entry name" value="Bact_response_regulator"/>
</dbReference>
<dbReference type="InterPro" id="IPR001789">
    <property type="entry name" value="Sig_transdc_resp-reg_receiver"/>
</dbReference>
<dbReference type="SUPFAM" id="SSF52172">
    <property type="entry name" value="CheY-like"/>
    <property type="match status" value="1"/>
</dbReference>
<reference evidence="4 5" key="1">
    <citation type="submission" date="2019-09" db="EMBL/GenBank/DDBJ databases">
        <authorList>
            <person name="Park J.-S."/>
            <person name="Choi H.-J."/>
        </authorList>
    </citation>
    <scope>NUCLEOTIDE SEQUENCE [LARGE SCALE GENOMIC DNA]</scope>
    <source>
        <strain evidence="4 5">176SS1-4</strain>
    </source>
</reference>
<organism evidence="4 5">
    <name type="scientific">Histidinibacterium aquaticum</name>
    <dbReference type="NCBI Taxonomy" id="2613962"/>
    <lineage>
        <taxon>Bacteria</taxon>
        <taxon>Pseudomonadati</taxon>
        <taxon>Pseudomonadota</taxon>
        <taxon>Alphaproteobacteria</taxon>
        <taxon>Rhodobacterales</taxon>
        <taxon>Paracoccaceae</taxon>
        <taxon>Histidinibacterium</taxon>
    </lineage>
</organism>
<dbReference type="AlphaFoldDB" id="A0A5J5GIE5"/>
<dbReference type="RefSeq" id="WP_150445312.1">
    <property type="nucleotide sequence ID" value="NZ_VYQE01000003.1"/>
</dbReference>
<gene>
    <name evidence="4" type="ORF">F3S47_11000</name>
</gene>
<sequence>MTVILIVEDESLIAADIEMMVEERGFSVLGPCRTVEAALAAVAEAPPDAALLDMNLGDGITSIPVARDLKTRAIPMAFVSGYTASTIDLPKDLADTPRLSKPIAEPALAQLLRDLTSG</sequence>
<evidence type="ECO:0000256" key="2">
    <source>
        <dbReference type="PROSITE-ProRule" id="PRU00169"/>
    </source>
</evidence>
<keyword evidence="1 2" id="KW-0597">Phosphoprotein</keyword>
<protein>
    <submittedName>
        <fullName evidence="4">Response regulator</fullName>
    </submittedName>
</protein>
<proteinExistence type="predicted"/>
<feature type="modified residue" description="4-aspartylphosphate" evidence="2">
    <location>
        <position position="53"/>
    </location>
</feature>
<evidence type="ECO:0000256" key="1">
    <source>
        <dbReference type="ARBA" id="ARBA00022553"/>
    </source>
</evidence>